<evidence type="ECO:0000256" key="3">
    <source>
        <dbReference type="ARBA" id="ARBA00022729"/>
    </source>
</evidence>
<comment type="subcellular location">
    <subcellularLocation>
        <location evidence="1">Cell outer membrane</location>
    </subcellularLocation>
</comment>
<protein>
    <submittedName>
        <fullName evidence="8">RagB/SusD family nutrient uptake outer membrane protein</fullName>
    </submittedName>
</protein>
<feature type="domain" description="SusD-like N-terminal" evidence="7">
    <location>
        <begin position="84"/>
        <end position="224"/>
    </location>
</feature>
<sequence>MTIEMKTYNKNNVMLTLSVVLLILTASCSTDWLDIKPKGRFTEDDLPTGSLEEHVFAAYAGLRSEGTSGLQYVGLHNIRSDDADIGSNDSDASVAGPIYDAFNYSLTHWYSVDYWSGHYSLINLTNNVLSAADSLDNLTEGTLTNIGEAKFLRAWAYFNLVRTFGEVPIIDFRITDQGSAIRPKSTVSQVYELIDADLQDAVAYLPETWAGFDGRLTRGAALSLQTQTFMARQRFAEALSSAQAVINSGAYDLSVPYNMIFREESENSKESIFEIQAYHDGVQNFGVTYASRQGVRGAGQFNLGWGFNIPNQRLINAFEPGDPRKDVTILWSDSTNAPYGERLPAGLDRPYWNKKIYTNPALRSRYGSLQGQWFNVRMIRYADIVLLAAEAANEVGGDANIDLALDYLEQVRARARGANPNILPEVTTRDQEELRQAIRHERQVELGMENQRFFDLVRWGIDVQTMRAAGYPSYQVKHRFYPIPQVEIDRSGGVLIQNPDY</sequence>
<dbReference type="EMBL" id="VTAV01000015">
    <property type="protein sequence ID" value="TYR33591.1"/>
    <property type="molecule type" value="Genomic_DNA"/>
</dbReference>
<reference evidence="8 9" key="1">
    <citation type="submission" date="2019-08" db="EMBL/GenBank/DDBJ databases">
        <title>Phlebobacter frassis gen. nov. sp. nov., a new member of family Sphingobacteriaceae isolated from sand fly rearing media.</title>
        <authorList>
            <person name="Kakumanu M.L."/>
            <person name="Marayati B.F."/>
            <person name="Wada-Katsumata A."/>
            <person name="Wasserberg G."/>
            <person name="Schal C."/>
            <person name="Apperson C.S."/>
            <person name="Ponnusamy L."/>
        </authorList>
    </citation>
    <scope>NUCLEOTIDE SEQUENCE [LARGE SCALE GENOMIC DNA]</scope>
    <source>
        <strain evidence="8 9">SSI9</strain>
    </source>
</reference>
<dbReference type="Pfam" id="PF07980">
    <property type="entry name" value="SusD_RagB"/>
    <property type="match status" value="1"/>
</dbReference>
<name>A0A5D4GXK0_9SPHI</name>
<dbReference type="InterPro" id="IPR033985">
    <property type="entry name" value="SusD-like_N"/>
</dbReference>
<dbReference type="Proteomes" id="UP000322362">
    <property type="component" value="Unassembled WGS sequence"/>
</dbReference>
<organism evidence="8 9">
    <name type="scientific">Sphingobacterium phlebotomi</name>
    <dbReference type="NCBI Taxonomy" id="2605433"/>
    <lineage>
        <taxon>Bacteria</taxon>
        <taxon>Pseudomonadati</taxon>
        <taxon>Bacteroidota</taxon>
        <taxon>Sphingobacteriia</taxon>
        <taxon>Sphingobacteriales</taxon>
        <taxon>Sphingobacteriaceae</taxon>
        <taxon>Sphingobacterium</taxon>
    </lineage>
</organism>
<keyword evidence="4" id="KW-0472">Membrane</keyword>
<dbReference type="CDD" id="cd08977">
    <property type="entry name" value="SusD"/>
    <property type="match status" value="1"/>
</dbReference>
<dbReference type="AlphaFoldDB" id="A0A5D4GXK0"/>
<accession>A0A5D4GXK0</accession>
<dbReference type="PROSITE" id="PS51257">
    <property type="entry name" value="PROKAR_LIPOPROTEIN"/>
    <property type="match status" value="1"/>
</dbReference>
<gene>
    <name evidence="8" type="ORF">FXV77_17135</name>
</gene>
<evidence type="ECO:0000313" key="9">
    <source>
        <dbReference type="Proteomes" id="UP000322362"/>
    </source>
</evidence>
<evidence type="ECO:0000256" key="2">
    <source>
        <dbReference type="ARBA" id="ARBA00006275"/>
    </source>
</evidence>
<evidence type="ECO:0000256" key="5">
    <source>
        <dbReference type="ARBA" id="ARBA00023237"/>
    </source>
</evidence>
<evidence type="ECO:0000259" key="7">
    <source>
        <dbReference type="Pfam" id="PF14322"/>
    </source>
</evidence>
<dbReference type="InterPro" id="IPR012944">
    <property type="entry name" value="SusD_RagB_dom"/>
</dbReference>
<dbReference type="Pfam" id="PF14322">
    <property type="entry name" value="SusD-like_3"/>
    <property type="match status" value="1"/>
</dbReference>
<keyword evidence="3" id="KW-0732">Signal</keyword>
<comment type="caution">
    <text evidence="8">The sequence shown here is derived from an EMBL/GenBank/DDBJ whole genome shotgun (WGS) entry which is preliminary data.</text>
</comment>
<comment type="similarity">
    <text evidence="2">Belongs to the SusD family.</text>
</comment>
<dbReference type="SUPFAM" id="SSF48452">
    <property type="entry name" value="TPR-like"/>
    <property type="match status" value="1"/>
</dbReference>
<evidence type="ECO:0000256" key="1">
    <source>
        <dbReference type="ARBA" id="ARBA00004442"/>
    </source>
</evidence>
<dbReference type="InterPro" id="IPR011990">
    <property type="entry name" value="TPR-like_helical_dom_sf"/>
</dbReference>
<evidence type="ECO:0000256" key="4">
    <source>
        <dbReference type="ARBA" id="ARBA00023136"/>
    </source>
</evidence>
<evidence type="ECO:0000259" key="6">
    <source>
        <dbReference type="Pfam" id="PF07980"/>
    </source>
</evidence>
<keyword evidence="5" id="KW-0998">Cell outer membrane</keyword>
<dbReference type="GO" id="GO:0009279">
    <property type="term" value="C:cell outer membrane"/>
    <property type="evidence" value="ECO:0007669"/>
    <property type="project" value="UniProtKB-SubCell"/>
</dbReference>
<proteinExistence type="inferred from homology"/>
<keyword evidence="9" id="KW-1185">Reference proteome</keyword>
<dbReference type="Gene3D" id="1.25.40.390">
    <property type="match status" value="1"/>
</dbReference>
<feature type="domain" description="RagB/SusD" evidence="6">
    <location>
        <begin position="303"/>
        <end position="501"/>
    </location>
</feature>
<evidence type="ECO:0000313" key="8">
    <source>
        <dbReference type="EMBL" id="TYR33591.1"/>
    </source>
</evidence>